<dbReference type="GO" id="GO:0015628">
    <property type="term" value="P:protein secretion by the type II secretion system"/>
    <property type="evidence" value="ECO:0007669"/>
    <property type="project" value="InterPro"/>
</dbReference>
<evidence type="ECO:0000256" key="5">
    <source>
        <dbReference type="ARBA" id="ARBA00023136"/>
    </source>
</evidence>
<dbReference type="NCBIfam" id="TIGR02532">
    <property type="entry name" value="IV_pilin_GFxxxE"/>
    <property type="match status" value="1"/>
</dbReference>
<comment type="subcellular location">
    <subcellularLocation>
        <location evidence="1">Membrane</location>
        <topology evidence="1">Single-pass membrane protein</topology>
    </subcellularLocation>
</comment>
<gene>
    <name evidence="7" type="ORF">S01H4_16926</name>
</gene>
<dbReference type="Pfam" id="PF07963">
    <property type="entry name" value="N_methyl"/>
    <property type="match status" value="1"/>
</dbReference>
<dbReference type="InterPro" id="IPR045584">
    <property type="entry name" value="Pilin-like"/>
</dbReference>
<evidence type="ECO:0000256" key="4">
    <source>
        <dbReference type="ARBA" id="ARBA00022989"/>
    </source>
</evidence>
<dbReference type="SUPFAM" id="SSF54523">
    <property type="entry name" value="Pili subunits"/>
    <property type="match status" value="1"/>
</dbReference>
<keyword evidence="3 6" id="KW-0812">Transmembrane</keyword>
<name>X0YNL3_9ZZZZ</name>
<comment type="caution">
    <text evidence="7">The sequence shown here is derived from an EMBL/GenBank/DDBJ whole genome shotgun (WGS) entry which is preliminary data.</text>
</comment>
<dbReference type="PANTHER" id="PTHR30093">
    <property type="entry name" value="GENERAL SECRETION PATHWAY PROTEIN G"/>
    <property type="match status" value="1"/>
</dbReference>
<dbReference type="AlphaFoldDB" id="X0YNL3"/>
<evidence type="ECO:0000256" key="6">
    <source>
        <dbReference type="SAM" id="Phobius"/>
    </source>
</evidence>
<keyword evidence="5 6" id="KW-0472">Membrane</keyword>
<evidence type="ECO:0000256" key="2">
    <source>
        <dbReference type="ARBA" id="ARBA00022481"/>
    </source>
</evidence>
<reference evidence="7" key="1">
    <citation type="journal article" date="2014" name="Front. Microbiol.">
        <title>High frequency of phylogenetically diverse reductive dehalogenase-homologous genes in deep subseafloor sedimentary metagenomes.</title>
        <authorList>
            <person name="Kawai M."/>
            <person name="Futagami T."/>
            <person name="Toyoda A."/>
            <person name="Takaki Y."/>
            <person name="Nishi S."/>
            <person name="Hori S."/>
            <person name="Arai W."/>
            <person name="Tsubouchi T."/>
            <person name="Morono Y."/>
            <person name="Uchiyama I."/>
            <person name="Ito T."/>
            <person name="Fujiyama A."/>
            <person name="Inagaki F."/>
            <person name="Takami H."/>
        </authorList>
    </citation>
    <scope>NUCLEOTIDE SEQUENCE</scope>
    <source>
        <strain evidence="7">Expedition CK06-06</strain>
    </source>
</reference>
<feature type="transmembrane region" description="Helical" evidence="6">
    <location>
        <begin position="12"/>
        <end position="31"/>
    </location>
</feature>
<protein>
    <recommendedName>
        <fullName evidence="8">Type II secretion system protein GspG C-terminal domain-containing protein</fullName>
    </recommendedName>
</protein>
<dbReference type="PROSITE" id="PS00409">
    <property type="entry name" value="PROKAR_NTER_METHYL"/>
    <property type="match status" value="1"/>
</dbReference>
<evidence type="ECO:0008006" key="8">
    <source>
        <dbReference type="Google" id="ProtNLM"/>
    </source>
</evidence>
<dbReference type="GO" id="GO:0016020">
    <property type="term" value="C:membrane"/>
    <property type="evidence" value="ECO:0007669"/>
    <property type="project" value="UniProtKB-SubCell"/>
</dbReference>
<keyword evidence="4 6" id="KW-1133">Transmembrane helix</keyword>
<accession>X0YNL3</accession>
<sequence>MRKARGFTLIELLVVIAIIAILAIAIVVAYTRAKEAAANSKRIEACRQIATAQEMYYQNVDNNNSYCRYLSGLLVGNKYLATDPSDSGIGPNALSERAVWSSRTYVYGSSTGFKAQARLSRIDH</sequence>
<organism evidence="7">
    <name type="scientific">marine sediment metagenome</name>
    <dbReference type="NCBI Taxonomy" id="412755"/>
    <lineage>
        <taxon>unclassified sequences</taxon>
        <taxon>metagenomes</taxon>
        <taxon>ecological metagenomes</taxon>
    </lineage>
</organism>
<evidence type="ECO:0000313" key="7">
    <source>
        <dbReference type="EMBL" id="GAG57874.1"/>
    </source>
</evidence>
<evidence type="ECO:0000256" key="3">
    <source>
        <dbReference type="ARBA" id="ARBA00022692"/>
    </source>
</evidence>
<dbReference type="PRINTS" id="PR00885">
    <property type="entry name" value="BCTERIALGSPH"/>
</dbReference>
<dbReference type="EMBL" id="BART01007435">
    <property type="protein sequence ID" value="GAG57874.1"/>
    <property type="molecule type" value="Genomic_DNA"/>
</dbReference>
<proteinExistence type="predicted"/>
<dbReference type="InterPro" id="IPR002416">
    <property type="entry name" value="T2SS_protein-GspH"/>
</dbReference>
<dbReference type="InterPro" id="IPR012902">
    <property type="entry name" value="N_methyl_site"/>
</dbReference>
<dbReference type="GO" id="GO:0015627">
    <property type="term" value="C:type II protein secretion system complex"/>
    <property type="evidence" value="ECO:0007669"/>
    <property type="project" value="InterPro"/>
</dbReference>
<keyword evidence="2" id="KW-0488">Methylation</keyword>
<dbReference type="Gene3D" id="3.30.700.10">
    <property type="entry name" value="Glycoprotein, Type 4 Pilin"/>
    <property type="match status" value="1"/>
</dbReference>
<evidence type="ECO:0000256" key="1">
    <source>
        <dbReference type="ARBA" id="ARBA00004167"/>
    </source>
</evidence>